<feature type="transmembrane region" description="Helical" evidence="8">
    <location>
        <begin position="40"/>
        <end position="68"/>
    </location>
</feature>
<feature type="transmembrane region" description="Helical" evidence="8">
    <location>
        <begin position="344"/>
        <end position="364"/>
    </location>
</feature>
<feature type="domain" description="Major facilitator superfamily (MFS) profile" evidence="9">
    <location>
        <begin position="43"/>
        <end position="538"/>
    </location>
</feature>
<evidence type="ECO:0000313" key="10">
    <source>
        <dbReference type="EMBL" id="KAF7783868.1"/>
    </source>
</evidence>
<feature type="transmembrane region" description="Helical" evidence="8">
    <location>
        <begin position="516"/>
        <end position="534"/>
    </location>
</feature>
<feature type="transmembrane region" description="Helical" evidence="8">
    <location>
        <begin position="308"/>
        <end position="332"/>
    </location>
</feature>
<dbReference type="GO" id="GO:0015174">
    <property type="term" value="F:basic amino acid transmembrane transporter activity"/>
    <property type="evidence" value="ECO:0007669"/>
    <property type="project" value="TreeGrafter"/>
</dbReference>
<dbReference type="GO" id="GO:0012505">
    <property type="term" value="C:endomembrane system"/>
    <property type="evidence" value="ECO:0007669"/>
    <property type="project" value="UniProtKB-SubCell"/>
</dbReference>
<keyword evidence="3" id="KW-0813">Transport</keyword>
<feature type="transmembrane region" description="Helical" evidence="8">
    <location>
        <begin position="237"/>
        <end position="257"/>
    </location>
</feature>
<dbReference type="InterPro" id="IPR020846">
    <property type="entry name" value="MFS_dom"/>
</dbReference>
<dbReference type="EMBL" id="JABXXO010000001">
    <property type="protein sequence ID" value="KAF7783868.1"/>
    <property type="molecule type" value="Genomic_DNA"/>
</dbReference>
<feature type="region of interest" description="Disordered" evidence="7">
    <location>
        <begin position="1"/>
        <end position="26"/>
    </location>
</feature>
<evidence type="ECO:0000259" key="9">
    <source>
        <dbReference type="PROSITE" id="PS50850"/>
    </source>
</evidence>
<dbReference type="InterPro" id="IPR036259">
    <property type="entry name" value="MFS_trans_sf"/>
</dbReference>
<dbReference type="PROSITE" id="PS50850">
    <property type="entry name" value="MFS"/>
    <property type="match status" value="1"/>
</dbReference>
<evidence type="ECO:0000256" key="7">
    <source>
        <dbReference type="SAM" id="MobiDB-lite"/>
    </source>
</evidence>
<dbReference type="Proteomes" id="UP000629468">
    <property type="component" value="Unassembled WGS sequence"/>
</dbReference>
<feature type="transmembrane region" description="Helical" evidence="8">
    <location>
        <begin position="196"/>
        <end position="216"/>
    </location>
</feature>
<keyword evidence="4 8" id="KW-0812">Transmembrane</keyword>
<dbReference type="SUPFAM" id="SSF103473">
    <property type="entry name" value="MFS general substrate transporter"/>
    <property type="match status" value="1"/>
</dbReference>
<feature type="transmembrane region" description="Helical" evidence="8">
    <location>
        <begin position="405"/>
        <end position="429"/>
    </location>
</feature>
<dbReference type="Gene3D" id="1.20.1720.10">
    <property type="entry name" value="Multidrug resistance protein D"/>
    <property type="match status" value="1"/>
</dbReference>
<dbReference type="FunFam" id="1.20.1720.10:FF:000013">
    <property type="entry name" value="Related to multidrug resistance proteins"/>
    <property type="match status" value="1"/>
</dbReference>
<dbReference type="AlphaFoldDB" id="A0A8H7F9X2"/>
<dbReference type="Gene3D" id="1.20.1250.20">
    <property type="entry name" value="MFS general substrate transporter like domains"/>
    <property type="match status" value="1"/>
</dbReference>
<evidence type="ECO:0000313" key="11">
    <source>
        <dbReference type="Proteomes" id="UP000629468"/>
    </source>
</evidence>
<dbReference type="CDD" id="cd17502">
    <property type="entry name" value="MFS_Azr1_MDR_like"/>
    <property type="match status" value="1"/>
</dbReference>
<dbReference type="Pfam" id="PF07690">
    <property type="entry name" value="MFS_1"/>
    <property type="match status" value="1"/>
</dbReference>
<comment type="caution">
    <text evidence="10">The sequence shown here is derived from an EMBL/GenBank/DDBJ whole genome shotgun (WGS) entry which is preliminary data.</text>
</comment>
<name>A0A8H7F9X2_AGABI</name>
<evidence type="ECO:0000256" key="5">
    <source>
        <dbReference type="ARBA" id="ARBA00022989"/>
    </source>
</evidence>
<evidence type="ECO:0000256" key="6">
    <source>
        <dbReference type="ARBA" id="ARBA00023136"/>
    </source>
</evidence>
<evidence type="ECO:0000256" key="2">
    <source>
        <dbReference type="ARBA" id="ARBA00008335"/>
    </source>
</evidence>
<dbReference type="PANTHER" id="PTHR23501:SF84">
    <property type="entry name" value="VACUOLAR MEMBRANE AMINO ACID UPTAKE TRANSPORTER FNX2"/>
    <property type="match status" value="1"/>
</dbReference>
<dbReference type="GO" id="GO:0000329">
    <property type="term" value="C:fungal-type vacuole membrane"/>
    <property type="evidence" value="ECO:0007669"/>
    <property type="project" value="TreeGrafter"/>
</dbReference>
<evidence type="ECO:0000256" key="3">
    <source>
        <dbReference type="ARBA" id="ARBA00022448"/>
    </source>
</evidence>
<organism evidence="10 11">
    <name type="scientific">Agaricus bisporus var. burnettii</name>
    <dbReference type="NCBI Taxonomy" id="192524"/>
    <lineage>
        <taxon>Eukaryota</taxon>
        <taxon>Fungi</taxon>
        <taxon>Dikarya</taxon>
        <taxon>Basidiomycota</taxon>
        <taxon>Agaricomycotina</taxon>
        <taxon>Agaricomycetes</taxon>
        <taxon>Agaricomycetidae</taxon>
        <taxon>Agaricales</taxon>
        <taxon>Agaricineae</taxon>
        <taxon>Agaricaceae</taxon>
        <taxon>Agaricus</taxon>
    </lineage>
</organism>
<comment type="similarity">
    <text evidence="2">Belongs to the major facilitator superfamily.</text>
</comment>
<proteinExistence type="inferred from homology"/>
<feature type="transmembrane region" description="Helical" evidence="8">
    <location>
        <begin position="441"/>
        <end position="462"/>
    </location>
</feature>
<gene>
    <name evidence="10" type="ORF">Agabi119p4_33</name>
</gene>
<dbReference type="InterPro" id="IPR011701">
    <property type="entry name" value="MFS"/>
</dbReference>
<feature type="transmembrane region" description="Helical" evidence="8">
    <location>
        <begin position="134"/>
        <end position="154"/>
    </location>
</feature>
<protein>
    <recommendedName>
        <fullName evidence="9">Major facilitator superfamily (MFS) profile domain-containing protein</fullName>
    </recommendedName>
</protein>
<feature type="transmembrane region" description="Helical" evidence="8">
    <location>
        <begin position="269"/>
        <end position="287"/>
    </location>
</feature>
<dbReference type="PANTHER" id="PTHR23501">
    <property type="entry name" value="MAJOR FACILITATOR SUPERFAMILY"/>
    <property type="match status" value="1"/>
</dbReference>
<evidence type="ECO:0000256" key="8">
    <source>
        <dbReference type="SAM" id="Phobius"/>
    </source>
</evidence>
<sequence>MANETSPLLGQPDNASSNGHATDASNAEQQLEIPKNTAFFLTYVIPMAIGIFLTALDATIVVSSYAAIGSDLKELKKTSWIATSYLLTLTSFQPLYGKLSDIFGRKGCLLFAYSLFAIGTFLCGRAQNMMELIICRAFTGIGGAGMQTLVSIIMSDIVPLRSRGTWQGIINIVWTCGNSTGASLGGYLADTIGWRWVFYIQVPLAVASALSVYLFLNLPLPTSASSAGTDFKTKLRRIDFGGAITLIIAVFLLLLGFDRGGDIGWNNRSTISLLVGFGIFAVAFCAIEARFAAEPFAPTRITVNRALMASYMVNFFGIAAAFSQLFHISLYIQAVLGKSASETGAWLVIAVVTALVGSLGGGLIMQSTGKYYALTCLAYVVLLCGTLTVLSGTGFHGLPRSSLEVILGLALTAWGNGCGITTSLVSLIANAGQADQAIATAVSYLFRSLGSVIGLSIGSTLIQTTLRSVLHRTLQGKDVDQIIERVRESLDYLKELDPETRRIVKSAYADAVHSNLVFSVSMAVAAMIASWFIVEKSLSR</sequence>
<reference evidence="10 11" key="1">
    <citation type="journal article" name="Sci. Rep.">
        <title>Telomere-to-telomere assembled and centromere annotated genomes of the two main subspecies of the button mushroom Agaricus bisporus reveal especially polymorphic chromosome ends.</title>
        <authorList>
            <person name="Sonnenberg A.S.M."/>
            <person name="Sedaghat-Telgerd N."/>
            <person name="Lavrijssen B."/>
            <person name="Ohm R.A."/>
            <person name="Hendrickx P.M."/>
            <person name="Scholtmeijer K."/>
            <person name="Baars J.J.P."/>
            <person name="van Peer A."/>
        </authorList>
    </citation>
    <scope>NUCLEOTIDE SEQUENCE [LARGE SCALE GENOMIC DNA]</scope>
    <source>
        <strain evidence="10 11">H119_p4</strain>
    </source>
</reference>
<accession>A0A8H7F9X2</accession>
<evidence type="ECO:0000256" key="4">
    <source>
        <dbReference type="ARBA" id="ARBA00022692"/>
    </source>
</evidence>
<feature type="transmembrane region" description="Helical" evidence="8">
    <location>
        <begin position="102"/>
        <end position="122"/>
    </location>
</feature>
<keyword evidence="6 8" id="KW-0472">Membrane</keyword>
<evidence type="ECO:0000256" key="1">
    <source>
        <dbReference type="ARBA" id="ARBA00004127"/>
    </source>
</evidence>
<comment type="subcellular location">
    <subcellularLocation>
        <location evidence="1">Endomembrane system</location>
        <topology evidence="1">Multi-pass membrane protein</topology>
    </subcellularLocation>
</comment>
<keyword evidence="5 8" id="KW-1133">Transmembrane helix</keyword>
<feature type="transmembrane region" description="Helical" evidence="8">
    <location>
        <begin position="371"/>
        <end position="393"/>
    </location>
</feature>